<keyword evidence="2" id="KW-1185">Reference proteome</keyword>
<evidence type="ECO:0000313" key="2">
    <source>
        <dbReference type="Proteomes" id="UP000063964"/>
    </source>
</evidence>
<reference evidence="2" key="1">
    <citation type="submission" date="2016-02" db="EMBL/GenBank/DDBJ databases">
        <authorList>
            <person name="Holder M.E."/>
            <person name="Ajami N.J."/>
            <person name="Petrosino J.F."/>
        </authorList>
    </citation>
    <scope>NUCLEOTIDE SEQUENCE [LARGE SCALE GENOMIC DNA]</scope>
    <source>
        <strain evidence="2">DSM 12838</strain>
    </source>
</reference>
<dbReference type="OrthoDB" id="5459555at2"/>
<dbReference type="STRING" id="888061.AXF15_12180"/>
<name>A0A0X8JRQ0_9BACT</name>
<dbReference type="KEGG" id="doa:AXF15_12180"/>
<protein>
    <submittedName>
        <fullName evidence="1">Uncharacterized protein</fullName>
    </submittedName>
</protein>
<gene>
    <name evidence="1" type="ORF">AXF15_12180</name>
</gene>
<dbReference type="Proteomes" id="UP000063964">
    <property type="component" value="Chromosome"/>
</dbReference>
<dbReference type="RefSeq" id="WP_066607997.1">
    <property type="nucleotide sequence ID" value="NZ_CP014230.1"/>
</dbReference>
<dbReference type="AlphaFoldDB" id="A0A0X8JRQ0"/>
<organism evidence="1 2">
    <name type="scientific">Desulfomicrobium orale DSM 12838</name>
    <dbReference type="NCBI Taxonomy" id="888061"/>
    <lineage>
        <taxon>Bacteria</taxon>
        <taxon>Pseudomonadati</taxon>
        <taxon>Thermodesulfobacteriota</taxon>
        <taxon>Desulfovibrionia</taxon>
        <taxon>Desulfovibrionales</taxon>
        <taxon>Desulfomicrobiaceae</taxon>
        <taxon>Desulfomicrobium</taxon>
    </lineage>
</organism>
<sequence length="79" mass="8771">MSYSERDLPVHLRDGDILVLDDGTEVRWESSGEAKAVFLGSDFAPLMEIFPGQEESVNIGGKFFTLAASFEDDMEVRQA</sequence>
<dbReference type="EMBL" id="CP014230">
    <property type="protein sequence ID" value="AMD93782.1"/>
    <property type="molecule type" value="Genomic_DNA"/>
</dbReference>
<accession>A0A0X8JRQ0</accession>
<evidence type="ECO:0000313" key="1">
    <source>
        <dbReference type="EMBL" id="AMD93782.1"/>
    </source>
</evidence>
<proteinExistence type="predicted"/>